<evidence type="ECO:0000313" key="1">
    <source>
        <dbReference type="EMBL" id="DAE28209.1"/>
    </source>
</evidence>
<organism evidence="1">
    <name type="scientific">virus sp. ctQcs9</name>
    <dbReference type="NCBI Taxonomy" id="2825816"/>
    <lineage>
        <taxon>Viruses</taxon>
    </lineage>
</organism>
<accession>A0A8S5RAW4</accession>
<protein>
    <submittedName>
        <fullName evidence="1">Uncharacterized protein</fullName>
    </submittedName>
</protein>
<proteinExistence type="predicted"/>
<sequence length="50" mass="5843">MEDLLVLHQLILLCIGIPRHNSSKKNLIQQFLHIRIIGYLNVKLAQHLED</sequence>
<dbReference type="EMBL" id="BK059082">
    <property type="protein sequence ID" value="DAE28209.1"/>
    <property type="molecule type" value="Genomic_DNA"/>
</dbReference>
<reference evidence="1" key="1">
    <citation type="journal article" date="2021" name="Proc. Natl. Acad. Sci. U.S.A.">
        <title>A Catalog of Tens of Thousands of Viruses from Human Metagenomes Reveals Hidden Associations with Chronic Diseases.</title>
        <authorList>
            <person name="Tisza M.J."/>
            <person name="Buck C.B."/>
        </authorList>
    </citation>
    <scope>NUCLEOTIDE SEQUENCE</scope>
    <source>
        <strain evidence="1">CtQcs9</strain>
    </source>
</reference>
<name>A0A8S5RAW4_9VIRU</name>